<dbReference type="EMBL" id="CABEEZ010000103">
    <property type="protein sequence ID" value="VTR42043.1"/>
    <property type="molecule type" value="Genomic_DNA"/>
</dbReference>
<accession>A0A4U9V826</accession>
<protein>
    <submittedName>
        <fullName evidence="2">3-octaprenyl-4-hydroxybenzoate carboxy-lyase</fullName>
        <ecNumber evidence="2">4.1.1.-</ecNumber>
    </submittedName>
</protein>
<sequence>MLLSAAPPAWHDEYNYASAFLGHGIEMVKAETCDVLVPAECEIIIEGYVSADKSVAEGPFGEFPGYLPTSPA</sequence>
<proteinExistence type="predicted"/>
<dbReference type="PANTHER" id="PTHR30108:SF17">
    <property type="entry name" value="FERULIC ACID DECARBOXYLASE 1"/>
    <property type="match status" value="1"/>
</dbReference>
<keyword evidence="2" id="KW-0456">Lyase</keyword>
<evidence type="ECO:0000259" key="1">
    <source>
        <dbReference type="Pfam" id="PF01977"/>
    </source>
</evidence>
<evidence type="ECO:0000313" key="2">
    <source>
        <dbReference type="EMBL" id="VTR42043.1"/>
    </source>
</evidence>
<dbReference type="SUPFAM" id="SSF50475">
    <property type="entry name" value="FMN-binding split barrel"/>
    <property type="match status" value="1"/>
</dbReference>
<name>A0A4U9V826_SERFO</name>
<dbReference type="EC" id="4.1.1.-" evidence="2"/>
<dbReference type="InterPro" id="IPR002830">
    <property type="entry name" value="UbiD"/>
</dbReference>
<dbReference type="AlphaFoldDB" id="A0A4U9V826"/>
<dbReference type="PANTHER" id="PTHR30108">
    <property type="entry name" value="3-OCTAPRENYL-4-HYDROXYBENZOATE CARBOXY-LYASE-RELATED"/>
    <property type="match status" value="1"/>
</dbReference>
<gene>
    <name evidence="2" type="primary">ubiD_1</name>
    <name evidence="2" type="ORF">NCTC12965_04761</name>
</gene>
<reference evidence="2" key="1">
    <citation type="submission" date="2019-05" db="EMBL/GenBank/DDBJ databases">
        <authorList>
            <consortium name="Pathogen Informatics"/>
        </authorList>
    </citation>
    <scope>NUCLEOTIDE SEQUENCE [LARGE SCALE GENOMIC DNA]</scope>
    <source>
        <strain evidence="2">NCTC12965</strain>
    </source>
</reference>
<feature type="domain" description="3-octaprenyl-4-hydroxybenzoate carboxy-lyase-like Rift-related" evidence="1">
    <location>
        <begin position="4"/>
        <end position="68"/>
    </location>
</feature>
<dbReference type="GO" id="GO:0016831">
    <property type="term" value="F:carboxy-lyase activity"/>
    <property type="evidence" value="ECO:0007669"/>
    <property type="project" value="InterPro"/>
</dbReference>
<dbReference type="Pfam" id="PF01977">
    <property type="entry name" value="UbiD"/>
    <property type="match status" value="1"/>
</dbReference>
<dbReference type="GO" id="GO:0005737">
    <property type="term" value="C:cytoplasm"/>
    <property type="evidence" value="ECO:0007669"/>
    <property type="project" value="TreeGrafter"/>
</dbReference>
<dbReference type="InterPro" id="IPR048304">
    <property type="entry name" value="UbiD_Rift_dom"/>
</dbReference>
<organism evidence="2">
    <name type="scientific">Serratia fonticola</name>
    <dbReference type="NCBI Taxonomy" id="47917"/>
    <lineage>
        <taxon>Bacteria</taxon>
        <taxon>Pseudomonadati</taxon>
        <taxon>Pseudomonadota</taxon>
        <taxon>Gammaproteobacteria</taxon>
        <taxon>Enterobacterales</taxon>
        <taxon>Yersiniaceae</taxon>
        <taxon>Serratia</taxon>
    </lineage>
</organism>